<reference evidence="2 3" key="1">
    <citation type="submission" date="2016-11" db="EMBL/GenBank/DDBJ databases">
        <authorList>
            <person name="Jaros S."/>
            <person name="Januszkiewicz K."/>
            <person name="Wedrychowicz H."/>
        </authorList>
    </citation>
    <scope>NUCLEOTIDE SEQUENCE [LARGE SCALE GENOMIC DNA]</scope>
    <source>
        <strain evidence="2 3">DSM 26991</strain>
    </source>
</reference>
<evidence type="ECO:0008006" key="4">
    <source>
        <dbReference type="Google" id="ProtNLM"/>
    </source>
</evidence>
<dbReference type="STRING" id="1297750.SAMN05444405_110106"/>
<evidence type="ECO:0000313" key="2">
    <source>
        <dbReference type="EMBL" id="SHF56514.1"/>
    </source>
</evidence>
<evidence type="ECO:0000313" key="3">
    <source>
        <dbReference type="Proteomes" id="UP000184509"/>
    </source>
</evidence>
<dbReference type="SUPFAM" id="SSF56925">
    <property type="entry name" value="OMPA-like"/>
    <property type="match status" value="1"/>
</dbReference>
<dbReference type="RefSeq" id="WP_139261398.1">
    <property type="nucleotide sequence ID" value="NZ_FQTV01000010.1"/>
</dbReference>
<evidence type="ECO:0000256" key="1">
    <source>
        <dbReference type="SAM" id="SignalP"/>
    </source>
</evidence>
<proteinExistence type="predicted"/>
<dbReference type="EMBL" id="FQTV01000010">
    <property type="protein sequence ID" value="SHF56514.1"/>
    <property type="molecule type" value="Genomic_DNA"/>
</dbReference>
<sequence length="327" mass="35688">MKRNLFLSLLLMVVLASCNPRVVTDIVKIYPPIVVPDSVIVYGVGQRVPASARTIGRVSVGKGNIAAKCTYSDVLLLAKTEVAKAGGNGLMITSHSMPSSGGGNCHEIAGSILLLKDGAVKKDSLSDAVFKNLAAEQNEVIRRHSVPGNTFSVNIGYGHIFSNIYVADDNFLNGIPLRNGVDWRLQYDHTFSSGLGMGILYSGFRSSGWVYGTKDSFLENYIAPVLSGRWKFTDKWIVKAEFGIGYYRHDENASNGYHIWADGTALNLDLGLEYMVTPHLGLGVSAGLLFGCVGDMKDNRGNVYSSYYCETNGVARYTLLTGFRYYF</sequence>
<feature type="chain" id="PRO_5012160517" description="Outer membrane protein beta-barrel domain-containing protein" evidence="1">
    <location>
        <begin position="23"/>
        <end position="327"/>
    </location>
</feature>
<gene>
    <name evidence="2" type="ORF">SAMN05444405_110106</name>
</gene>
<keyword evidence="1" id="KW-0732">Signal</keyword>
<keyword evidence="3" id="KW-1185">Reference proteome</keyword>
<name>A0A1M5CP28_9BACE</name>
<dbReference type="Proteomes" id="UP000184509">
    <property type="component" value="Unassembled WGS sequence"/>
</dbReference>
<dbReference type="InterPro" id="IPR011250">
    <property type="entry name" value="OMP/PagP_B-barrel"/>
</dbReference>
<dbReference type="AlphaFoldDB" id="A0A1M5CP28"/>
<dbReference type="OrthoDB" id="1077923at2"/>
<dbReference type="PROSITE" id="PS51257">
    <property type="entry name" value="PROKAR_LIPOPROTEIN"/>
    <property type="match status" value="1"/>
</dbReference>
<protein>
    <recommendedName>
        <fullName evidence="4">Outer membrane protein beta-barrel domain-containing protein</fullName>
    </recommendedName>
</protein>
<feature type="signal peptide" evidence="1">
    <location>
        <begin position="1"/>
        <end position="22"/>
    </location>
</feature>
<accession>A0A1M5CP28</accession>
<organism evidence="2 3">
    <name type="scientific">Bacteroides luti</name>
    <dbReference type="NCBI Taxonomy" id="1297750"/>
    <lineage>
        <taxon>Bacteria</taxon>
        <taxon>Pseudomonadati</taxon>
        <taxon>Bacteroidota</taxon>
        <taxon>Bacteroidia</taxon>
        <taxon>Bacteroidales</taxon>
        <taxon>Bacteroidaceae</taxon>
        <taxon>Bacteroides</taxon>
    </lineage>
</organism>